<dbReference type="OMA" id="AYTHYSY"/>
<dbReference type="UniPathway" id="UPA00053">
    <property type="reaction ID" value="UER00086"/>
</dbReference>
<dbReference type="PROSITE" id="PS01029">
    <property type="entry name" value="DEHYDROQUINASE_II"/>
    <property type="match status" value="1"/>
</dbReference>
<dbReference type="GO" id="GO:0003855">
    <property type="term" value="F:3-dehydroquinate dehydratase activity"/>
    <property type="evidence" value="ECO:0007669"/>
    <property type="project" value="UniProtKB-UniRule"/>
</dbReference>
<dbReference type="NCBIfam" id="TIGR01088">
    <property type="entry name" value="aroQ"/>
    <property type="match status" value="1"/>
</dbReference>
<feature type="active site" description="Proton acceptor" evidence="8 9">
    <location>
        <position position="23"/>
    </location>
</feature>
<evidence type="ECO:0000256" key="9">
    <source>
        <dbReference type="PIRSR" id="PIRSR001399-1"/>
    </source>
</evidence>
<protein>
    <recommendedName>
        <fullName evidence="6 8">3-dehydroquinate dehydratase</fullName>
        <shortName evidence="8">3-dehydroquinase</shortName>
        <ecNumber evidence="6 8">4.2.1.10</ecNumber>
    </recommendedName>
    <alternativeName>
        <fullName evidence="8">Type II DHQase</fullName>
    </alternativeName>
</protein>
<dbReference type="AlphaFoldDB" id="A0A1C3H783"/>
<comment type="pathway">
    <text evidence="3 8">Metabolic intermediate biosynthesis; chorismate biosynthesis; chorismate from D-erythrose 4-phosphate and phosphoenolpyruvate: step 3/7.</text>
</comment>
<proteinExistence type="inferred from homology"/>
<evidence type="ECO:0000256" key="8">
    <source>
        <dbReference type="HAMAP-Rule" id="MF_00169"/>
    </source>
</evidence>
<feature type="active site" description="Proton donor" evidence="8 9">
    <location>
        <position position="101"/>
    </location>
</feature>
<dbReference type="EMBL" id="FKLO01000082">
    <property type="protein sequence ID" value="SAM72246.1"/>
    <property type="molecule type" value="Genomic_DNA"/>
</dbReference>
<dbReference type="GO" id="GO:0009073">
    <property type="term" value="P:aromatic amino acid family biosynthetic process"/>
    <property type="evidence" value="ECO:0007669"/>
    <property type="project" value="UniProtKB-KW"/>
</dbReference>
<dbReference type="InterPro" id="IPR001874">
    <property type="entry name" value="DHquinase_II"/>
</dbReference>
<dbReference type="Gene3D" id="3.40.50.9100">
    <property type="entry name" value="Dehydroquinase, class II"/>
    <property type="match status" value="1"/>
</dbReference>
<evidence type="ECO:0000256" key="3">
    <source>
        <dbReference type="ARBA" id="ARBA00004902"/>
    </source>
</evidence>
<comment type="subunit">
    <text evidence="5 8">Homododecamer.</text>
</comment>
<evidence type="ECO:0000256" key="10">
    <source>
        <dbReference type="PIRSR" id="PIRSR001399-2"/>
    </source>
</evidence>
<evidence type="ECO:0000256" key="7">
    <source>
        <dbReference type="ARBA" id="ARBA00023239"/>
    </source>
</evidence>
<dbReference type="GO" id="GO:0008652">
    <property type="term" value="P:amino acid biosynthetic process"/>
    <property type="evidence" value="ECO:0007669"/>
    <property type="project" value="UniProtKB-KW"/>
</dbReference>
<reference evidence="13" key="1">
    <citation type="submission" date="2016-04" db="EMBL/GenBank/DDBJ databases">
        <authorList>
            <person name="Tagini F."/>
        </authorList>
    </citation>
    <scope>NUCLEOTIDE SEQUENCE [LARGE SCALE GENOMIC DNA]</scope>
    <source>
        <strain evidence="13">CHUV0807</strain>
    </source>
</reference>
<dbReference type="SUPFAM" id="SSF52304">
    <property type="entry name" value="Type II 3-dehydroquinate dehydratase"/>
    <property type="match status" value="1"/>
</dbReference>
<evidence type="ECO:0000256" key="1">
    <source>
        <dbReference type="ARBA" id="ARBA00001864"/>
    </source>
</evidence>
<evidence type="ECO:0000256" key="11">
    <source>
        <dbReference type="PIRSR" id="PIRSR001399-3"/>
    </source>
</evidence>
<name>A0A1C3H783_9GAMM</name>
<dbReference type="NCBIfam" id="NF003805">
    <property type="entry name" value="PRK05395.1-2"/>
    <property type="match status" value="1"/>
</dbReference>
<dbReference type="Pfam" id="PF01220">
    <property type="entry name" value="DHquinase_II"/>
    <property type="match status" value="1"/>
</dbReference>
<dbReference type="PIRSF" id="PIRSF001399">
    <property type="entry name" value="DHquinase_II"/>
    <property type="match status" value="1"/>
</dbReference>
<sequence>MALIFVINGPNLNLLGSREPAHYGHDTLETIEQRLTDMATGFGHQLEFIQHNHEGVLIDLIHAAGKHEVDYIIINPAAFTHTSVALRDALAAVAIPYIEVHLSNIYRREPFRQHSYFSDLAQGVISGLGATGYELALIAANHYLTQPK</sequence>
<dbReference type="PANTHER" id="PTHR21272:SF3">
    <property type="entry name" value="CATABOLIC 3-DEHYDROQUINASE"/>
    <property type="match status" value="1"/>
</dbReference>
<dbReference type="InterPro" id="IPR018509">
    <property type="entry name" value="DHquinase_II_CS"/>
</dbReference>
<gene>
    <name evidence="8" type="primary">aroQ</name>
    <name evidence="12" type="ORF">CHUV0807_2440</name>
</gene>
<keyword evidence="7 8" id="KW-0456">Lyase</keyword>
<dbReference type="NCBIfam" id="NF003804">
    <property type="entry name" value="PRK05395.1-1"/>
    <property type="match status" value="1"/>
</dbReference>
<dbReference type="CDD" id="cd00466">
    <property type="entry name" value="DHQase_II"/>
    <property type="match status" value="1"/>
</dbReference>
<comment type="similarity">
    <text evidence="4 8">Belongs to the type-II 3-dehydroquinase family.</text>
</comment>
<dbReference type="GeneID" id="84789800"/>
<dbReference type="EC" id="4.2.1.10" evidence="6 8"/>
<comment type="catalytic activity">
    <reaction evidence="1 8">
        <text>3-dehydroquinate = 3-dehydroshikimate + H2O</text>
        <dbReference type="Rhea" id="RHEA:21096"/>
        <dbReference type="ChEBI" id="CHEBI:15377"/>
        <dbReference type="ChEBI" id="CHEBI:16630"/>
        <dbReference type="ChEBI" id="CHEBI:32364"/>
        <dbReference type="EC" id="4.2.1.10"/>
    </reaction>
</comment>
<dbReference type="InterPro" id="IPR036441">
    <property type="entry name" value="DHquinase_II_sf"/>
</dbReference>
<comment type="function">
    <text evidence="2 8">Catalyzes a trans-dehydration via an enolate intermediate.</text>
</comment>
<keyword evidence="8" id="KW-0057">Aromatic amino acid biosynthesis</keyword>
<evidence type="ECO:0000256" key="5">
    <source>
        <dbReference type="ARBA" id="ARBA00011193"/>
    </source>
</evidence>
<evidence type="ECO:0000256" key="6">
    <source>
        <dbReference type="ARBA" id="ARBA00012060"/>
    </source>
</evidence>
<dbReference type="HAMAP" id="MF_00169">
    <property type="entry name" value="AroQ"/>
    <property type="match status" value="1"/>
</dbReference>
<dbReference type="NCBIfam" id="NF003807">
    <property type="entry name" value="PRK05395.1-4"/>
    <property type="match status" value="1"/>
</dbReference>
<evidence type="ECO:0000313" key="12">
    <source>
        <dbReference type="EMBL" id="SAM72246.1"/>
    </source>
</evidence>
<dbReference type="Proteomes" id="UP000190837">
    <property type="component" value="Unassembled WGS sequence"/>
</dbReference>
<dbReference type="NCBIfam" id="NF003806">
    <property type="entry name" value="PRK05395.1-3"/>
    <property type="match status" value="1"/>
</dbReference>
<dbReference type="PANTHER" id="PTHR21272">
    <property type="entry name" value="CATABOLIC 3-DEHYDROQUINASE"/>
    <property type="match status" value="1"/>
</dbReference>
<evidence type="ECO:0000256" key="4">
    <source>
        <dbReference type="ARBA" id="ARBA00011037"/>
    </source>
</evidence>
<feature type="binding site" evidence="8 10">
    <location>
        <position position="112"/>
    </location>
    <ligand>
        <name>substrate</name>
    </ligand>
</feature>
<feature type="binding site" evidence="8 10">
    <location>
        <begin position="102"/>
        <end position="103"/>
    </location>
    <ligand>
        <name>substrate</name>
    </ligand>
</feature>
<dbReference type="GO" id="GO:0019631">
    <property type="term" value="P:quinate catabolic process"/>
    <property type="evidence" value="ECO:0007669"/>
    <property type="project" value="TreeGrafter"/>
</dbReference>
<accession>A0A1C3H783</accession>
<keyword evidence="8" id="KW-0028">Amino-acid biosynthesis</keyword>
<evidence type="ECO:0000313" key="13">
    <source>
        <dbReference type="Proteomes" id="UP000190837"/>
    </source>
</evidence>
<feature type="binding site" evidence="8 10">
    <location>
        <position position="81"/>
    </location>
    <ligand>
        <name>substrate</name>
    </ligand>
</feature>
<feature type="binding site" evidence="8 10">
    <location>
        <position position="75"/>
    </location>
    <ligand>
        <name>substrate</name>
    </ligand>
</feature>
<dbReference type="GO" id="GO:0009423">
    <property type="term" value="P:chorismate biosynthetic process"/>
    <property type="evidence" value="ECO:0007669"/>
    <property type="project" value="UniProtKB-UniRule"/>
</dbReference>
<evidence type="ECO:0000256" key="2">
    <source>
        <dbReference type="ARBA" id="ARBA00003924"/>
    </source>
</evidence>
<feature type="binding site" evidence="8 10">
    <location>
        <position position="88"/>
    </location>
    <ligand>
        <name>substrate</name>
    </ligand>
</feature>
<organism evidence="12 13">
    <name type="scientific">Cardiobacterium hominis</name>
    <dbReference type="NCBI Taxonomy" id="2718"/>
    <lineage>
        <taxon>Bacteria</taxon>
        <taxon>Pseudomonadati</taxon>
        <taxon>Pseudomonadota</taxon>
        <taxon>Gammaproteobacteria</taxon>
        <taxon>Cardiobacteriales</taxon>
        <taxon>Cardiobacteriaceae</taxon>
        <taxon>Cardiobacterium</taxon>
    </lineage>
</organism>
<dbReference type="RefSeq" id="WP_004140191.1">
    <property type="nucleotide sequence ID" value="NZ_CALFOW010000037.1"/>
</dbReference>
<feature type="site" description="Transition state stabilizer" evidence="8 11">
    <location>
        <position position="18"/>
    </location>
</feature>